<dbReference type="FunFam" id="2.40.128.330:FF:000004">
    <property type="entry name" value="Magnesium transporter MRS2-11, chloroplastic"/>
    <property type="match status" value="1"/>
</dbReference>
<organism evidence="11 12">
    <name type="scientific">Taxus chinensis</name>
    <name type="common">Chinese yew</name>
    <name type="synonym">Taxus wallichiana var. chinensis</name>
    <dbReference type="NCBI Taxonomy" id="29808"/>
    <lineage>
        <taxon>Eukaryota</taxon>
        <taxon>Viridiplantae</taxon>
        <taxon>Streptophyta</taxon>
        <taxon>Embryophyta</taxon>
        <taxon>Tracheophyta</taxon>
        <taxon>Spermatophyta</taxon>
        <taxon>Pinopsida</taxon>
        <taxon>Pinidae</taxon>
        <taxon>Conifers II</taxon>
        <taxon>Cupressales</taxon>
        <taxon>Taxaceae</taxon>
        <taxon>Taxus</taxon>
    </lineage>
</organism>
<evidence type="ECO:0000256" key="9">
    <source>
        <dbReference type="ARBA" id="ARBA00023136"/>
    </source>
</evidence>
<accession>A0AA38GSW1</accession>
<keyword evidence="4" id="KW-0812">Transmembrane</keyword>
<keyword evidence="9" id="KW-0472">Membrane</keyword>
<dbReference type="GO" id="GO:0009941">
    <property type="term" value="C:chloroplast envelope"/>
    <property type="evidence" value="ECO:0007669"/>
    <property type="project" value="TreeGrafter"/>
</dbReference>
<dbReference type="PANTHER" id="PTHR13890:SF0">
    <property type="entry name" value="MAGNESIUM TRANSPORTER MRS2 HOMOLOG, MITOCHONDRIAL"/>
    <property type="match status" value="1"/>
</dbReference>
<feature type="region of interest" description="Disordered" evidence="10">
    <location>
        <begin position="83"/>
        <end position="105"/>
    </location>
</feature>
<name>A0AA38GSW1_TAXCH</name>
<dbReference type="PANTHER" id="PTHR13890">
    <property type="entry name" value="RNA SPLICING PROTEIN MRS2, MITOCHONDRIAL"/>
    <property type="match status" value="1"/>
</dbReference>
<evidence type="ECO:0000256" key="3">
    <source>
        <dbReference type="ARBA" id="ARBA00022448"/>
    </source>
</evidence>
<evidence type="ECO:0000256" key="7">
    <source>
        <dbReference type="ARBA" id="ARBA00022989"/>
    </source>
</evidence>
<comment type="caution">
    <text evidence="11">The sequence shown here is derived from an EMBL/GenBank/DDBJ whole genome shotgun (WGS) entry which is preliminary data.</text>
</comment>
<dbReference type="Pfam" id="PF22099">
    <property type="entry name" value="MRS2-like"/>
    <property type="match status" value="1"/>
</dbReference>
<dbReference type="GO" id="GO:0015095">
    <property type="term" value="F:magnesium ion transmembrane transporter activity"/>
    <property type="evidence" value="ECO:0007669"/>
    <property type="project" value="TreeGrafter"/>
</dbReference>
<keyword evidence="12" id="KW-1185">Reference proteome</keyword>
<evidence type="ECO:0000256" key="4">
    <source>
        <dbReference type="ARBA" id="ARBA00022692"/>
    </source>
</evidence>
<protein>
    <submittedName>
        <fullName evidence="11">Uncharacterized protein</fullName>
    </submittedName>
</protein>
<evidence type="ECO:0000256" key="2">
    <source>
        <dbReference type="ARBA" id="ARBA00007535"/>
    </source>
</evidence>
<keyword evidence="3" id="KW-0813">Transport</keyword>
<reference evidence="11 12" key="1">
    <citation type="journal article" date="2021" name="Nat. Plants">
        <title>The Taxus genome provides insights into paclitaxel biosynthesis.</title>
        <authorList>
            <person name="Xiong X."/>
            <person name="Gou J."/>
            <person name="Liao Q."/>
            <person name="Li Y."/>
            <person name="Zhou Q."/>
            <person name="Bi G."/>
            <person name="Li C."/>
            <person name="Du R."/>
            <person name="Wang X."/>
            <person name="Sun T."/>
            <person name="Guo L."/>
            <person name="Liang H."/>
            <person name="Lu P."/>
            <person name="Wu Y."/>
            <person name="Zhang Z."/>
            <person name="Ro D.K."/>
            <person name="Shang Y."/>
            <person name="Huang S."/>
            <person name="Yan J."/>
        </authorList>
    </citation>
    <scope>NUCLEOTIDE SEQUENCE [LARGE SCALE GENOMIC DNA]</scope>
    <source>
        <strain evidence="11">Ta-2019</strain>
    </source>
</reference>
<keyword evidence="7" id="KW-1133">Transmembrane helix</keyword>
<dbReference type="Gene3D" id="2.40.128.330">
    <property type="match status" value="1"/>
</dbReference>
<proteinExistence type="inferred from homology"/>
<comment type="subcellular location">
    <subcellularLocation>
        <location evidence="1">Membrane</location>
        <topology evidence="1">Multi-pass membrane protein</topology>
    </subcellularLocation>
</comment>
<dbReference type="InterPro" id="IPR039204">
    <property type="entry name" value="MRS2-like"/>
</dbReference>
<keyword evidence="8" id="KW-0406">Ion transport</keyword>
<dbReference type="AlphaFoldDB" id="A0AA38GSW1"/>
<keyword evidence="5" id="KW-0460">Magnesium</keyword>
<evidence type="ECO:0000256" key="1">
    <source>
        <dbReference type="ARBA" id="ARBA00004141"/>
    </source>
</evidence>
<evidence type="ECO:0000313" key="11">
    <source>
        <dbReference type="EMBL" id="KAH9327190.1"/>
    </source>
</evidence>
<gene>
    <name evidence="11" type="ORF">KI387_007368</name>
</gene>
<feature type="non-terminal residue" evidence="11">
    <location>
        <position position="1"/>
    </location>
</feature>
<evidence type="ECO:0000256" key="6">
    <source>
        <dbReference type="ARBA" id="ARBA00022946"/>
    </source>
</evidence>
<evidence type="ECO:0000313" key="12">
    <source>
        <dbReference type="Proteomes" id="UP000824469"/>
    </source>
</evidence>
<evidence type="ECO:0000256" key="5">
    <source>
        <dbReference type="ARBA" id="ARBA00022842"/>
    </source>
</evidence>
<evidence type="ECO:0000256" key="10">
    <source>
        <dbReference type="SAM" id="MobiDB-lite"/>
    </source>
</evidence>
<evidence type="ECO:0000256" key="8">
    <source>
        <dbReference type="ARBA" id="ARBA00023065"/>
    </source>
</evidence>
<sequence>MPSLSLFNPFHISAIPATKITTTGFHLIPLSARKTLLAYARGKLQKHIKNCTSSLCPLENYGRNHYFTAKRIKTRVNVSDGISKLTEPEEQSGAKSEERADSVNSSISDTLSLGIKEPTYEVIEVHPSGVTLKKDISRRQLLKSSGLRLRDIRSVDPSLWVTNSVPSILVREQAILLNLGSLRAIAMDDNVLVFDHR</sequence>
<keyword evidence="6" id="KW-0809">Transit peptide</keyword>
<dbReference type="GO" id="GO:0016020">
    <property type="term" value="C:membrane"/>
    <property type="evidence" value="ECO:0007669"/>
    <property type="project" value="UniProtKB-SubCell"/>
</dbReference>
<dbReference type="EMBL" id="JAHRHJ020000002">
    <property type="protein sequence ID" value="KAH9327190.1"/>
    <property type="molecule type" value="Genomic_DNA"/>
</dbReference>
<comment type="similarity">
    <text evidence="2">Belongs to the CorA metal ion transporter (MIT) (TC 1.A.35.5) family.</text>
</comment>
<dbReference type="Proteomes" id="UP000824469">
    <property type="component" value="Unassembled WGS sequence"/>
</dbReference>